<dbReference type="InterPro" id="IPR036097">
    <property type="entry name" value="HisK_dim/P_sf"/>
</dbReference>
<keyword evidence="6" id="KW-0902">Two-component regulatory system</keyword>
<evidence type="ECO:0000256" key="2">
    <source>
        <dbReference type="ARBA" id="ARBA00022679"/>
    </source>
</evidence>
<evidence type="ECO:0000256" key="1">
    <source>
        <dbReference type="ARBA" id="ARBA00022553"/>
    </source>
</evidence>
<gene>
    <name evidence="8" type="ORF">S01H1_03532</name>
</gene>
<dbReference type="PROSITE" id="PS50109">
    <property type="entry name" value="HIS_KIN"/>
    <property type="match status" value="1"/>
</dbReference>
<dbReference type="InterPro" id="IPR003661">
    <property type="entry name" value="HisK_dim/P_dom"/>
</dbReference>
<evidence type="ECO:0000256" key="3">
    <source>
        <dbReference type="ARBA" id="ARBA00022741"/>
    </source>
</evidence>
<accession>X0TQ61</accession>
<keyword evidence="4" id="KW-0418">Kinase</keyword>
<dbReference type="GO" id="GO:0000155">
    <property type="term" value="F:phosphorelay sensor kinase activity"/>
    <property type="evidence" value="ECO:0007669"/>
    <property type="project" value="InterPro"/>
</dbReference>
<evidence type="ECO:0000256" key="6">
    <source>
        <dbReference type="ARBA" id="ARBA00023012"/>
    </source>
</evidence>
<evidence type="ECO:0000313" key="8">
    <source>
        <dbReference type="EMBL" id="GAF78260.1"/>
    </source>
</evidence>
<dbReference type="InterPro" id="IPR003594">
    <property type="entry name" value="HATPase_dom"/>
</dbReference>
<sequence>YQTGLVCLYLAPPADSQLLQAVVVESPSQTKTVILNAPAETTPIPKAITNSFAILNAQGCIDWLFEQLDVDFDLSQAKLVPILSGGKAIGAIVFELRYPAETEQLEEKFKAITSIAGAVLDMALTWHNQQRFAEQFAQLLTRPEKTQPQISAEIPLKETQPQIAPADPFIALAEMAGGAAHELNNPLSVISGRAQLLAESETDPEKKRMLEQVRENTNQLSAIIDDLMTFAEPPQPRPSQMSIKQMLDEATHLTAQKQNLEQLDVQIDIADGVESVFVDSAQVASAIANIFANSLESYDDGSRPIKVAAAADESEGFVKISISDQGCGMDAETLQKATQPFFCSRPAGRKRGMGLAHTQRIIQLNGGYLNITSQLGGGTIVTILLPCK</sequence>
<evidence type="ECO:0000256" key="5">
    <source>
        <dbReference type="ARBA" id="ARBA00022840"/>
    </source>
</evidence>
<dbReference type="SMART" id="SM00387">
    <property type="entry name" value="HATPase_c"/>
    <property type="match status" value="1"/>
</dbReference>
<feature type="non-terminal residue" evidence="8">
    <location>
        <position position="1"/>
    </location>
</feature>
<dbReference type="InterPro" id="IPR004358">
    <property type="entry name" value="Sig_transdc_His_kin-like_C"/>
</dbReference>
<dbReference type="SMART" id="SM00388">
    <property type="entry name" value="HisKA"/>
    <property type="match status" value="1"/>
</dbReference>
<dbReference type="Pfam" id="PF02518">
    <property type="entry name" value="HATPase_c"/>
    <property type="match status" value="1"/>
</dbReference>
<dbReference type="PANTHER" id="PTHR43065">
    <property type="entry name" value="SENSOR HISTIDINE KINASE"/>
    <property type="match status" value="1"/>
</dbReference>
<dbReference type="SUPFAM" id="SSF47384">
    <property type="entry name" value="Homodimeric domain of signal transducing histidine kinase"/>
    <property type="match status" value="1"/>
</dbReference>
<comment type="caution">
    <text evidence="8">The sequence shown here is derived from an EMBL/GenBank/DDBJ whole genome shotgun (WGS) entry which is preliminary data.</text>
</comment>
<dbReference type="GO" id="GO:0005524">
    <property type="term" value="F:ATP binding"/>
    <property type="evidence" value="ECO:0007669"/>
    <property type="project" value="UniProtKB-KW"/>
</dbReference>
<feature type="domain" description="Histidine kinase" evidence="7">
    <location>
        <begin position="178"/>
        <end position="388"/>
    </location>
</feature>
<dbReference type="CDD" id="cd00082">
    <property type="entry name" value="HisKA"/>
    <property type="match status" value="1"/>
</dbReference>
<protein>
    <recommendedName>
        <fullName evidence="7">Histidine kinase domain-containing protein</fullName>
    </recommendedName>
</protein>
<dbReference type="InterPro" id="IPR036890">
    <property type="entry name" value="HATPase_C_sf"/>
</dbReference>
<keyword evidence="1" id="KW-0597">Phosphoprotein</keyword>
<name>X0TQ61_9ZZZZ</name>
<dbReference type="AlphaFoldDB" id="X0TQ61"/>
<dbReference type="Gene3D" id="1.10.287.130">
    <property type="match status" value="1"/>
</dbReference>
<evidence type="ECO:0000259" key="7">
    <source>
        <dbReference type="PROSITE" id="PS50109"/>
    </source>
</evidence>
<proteinExistence type="predicted"/>
<dbReference type="InterPro" id="IPR005467">
    <property type="entry name" value="His_kinase_dom"/>
</dbReference>
<dbReference type="PANTHER" id="PTHR43065:SF10">
    <property type="entry name" value="PEROXIDE STRESS-ACTIVATED HISTIDINE KINASE MAK3"/>
    <property type="match status" value="1"/>
</dbReference>
<dbReference type="Gene3D" id="3.30.565.10">
    <property type="entry name" value="Histidine kinase-like ATPase, C-terminal domain"/>
    <property type="match status" value="1"/>
</dbReference>
<evidence type="ECO:0000256" key="4">
    <source>
        <dbReference type="ARBA" id="ARBA00022777"/>
    </source>
</evidence>
<reference evidence="8" key="1">
    <citation type="journal article" date="2014" name="Front. Microbiol.">
        <title>High frequency of phylogenetically diverse reductive dehalogenase-homologous genes in deep subseafloor sedimentary metagenomes.</title>
        <authorList>
            <person name="Kawai M."/>
            <person name="Futagami T."/>
            <person name="Toyoda A."/>
            <person name="Takaki Y."/>
            <person name="Nishi S."/>
            <person name="Hori S."/>
            <person name="Arai W."/>
            <person name="Tsubouchi T."/>
            <person name="Morono Y."/>
            <person name="Uchiyama I."/>
            <person name="Ito T."/>
            <person name="Fujiyama A."/>
            <person name="Inagaki F."/>
            <person name="Takami H."/>
        </authorList>
    </citation>
    <scope>NUCLEOTIDE SEQUENCE</scope>
    <source>
        <strain evidence="8">Expedition CK06-06</strain>
    </source>
</reference>
<dbReference type="Pfam" id="PF00512">
    <property type="entry name" value="HisKA"/>
    <property type="match status" value="1"/>
</dbReference>
<keyword evidence="5" id="KW-0067">ATP-binding</keyword>
<dbReference type="PRINTS" id="PR00344">
    <property type="entry name" value="BCTRLSENSOR"/>
</dbReference>
<organism evidence="8">
    <name type="scientific">marine sediment metagenome</name>
    <dbReference type="NCBI Taxonomy" id="412755"/>
    <lineage>
        <taxon>unclassified sequences</taxon>
        <taxon>metagenomes</taxon>
        <taxon>ecological metagenomes</taxon>
    </lineage>
</organism>
<dbReference type="SUPFAM" id="SSF55874">
    <property type="entry name" value="ATPase domain of HSP90 chaperone/DNA topoisomerase II/histidine kinase"/>
    <property type="match status" value="1"/>
</dbReference>
<keyword evidence="3" id="KW-0547">Nucleotide-binding</keyword>
<dbReference type="EMBL" id="BARS01001918">
    <property type="protein sequence ID" value="GAF78260.1"/>
    <property type="molecule type" value="Genomic_DNA"/>
</dbReference>
<keyword evidence="2" id="KW-0808">Transferase</keyword>